<sequence length="250" mass="27710">CFLCPPYEEICYDCLLSTRQCNGQNMTLECDENYCINVSSVIHGTAKPCDGNIKCSNVNEQRLNYISETFNGLEKCSFQSTPTEYCDFFGVDNNYEQVFYECAPDPKPSTKPSTTTHFATTLQHTIHSSTILPNDKSTTATTTQSTQTSSEPATTQPTTTKFQSSVGNTSVSTAGSTIGRTGNLNTTIADLTTETHELTTYRERILEHQAHITTIIVPSVVGLLVLFSMIAFMAVFLVRKKRKATKKYNK</sequence>
<comment type="caution">
    <text evidence="3">The sequence shown here is derived from an EMBL/GenBank/DDBJ whole genome shotgun (WGS) entry which is preliminary data.</text>
</comment>
<feature type="compositionally biased region" description="Polar residues" evidence="1">
    <location>
        <begin position="166"/>
        <end position="183"/>
    </location>
</feature>
<dbReference type="EMBL" id="CAIIXF020000009">
    <property type="protein sequence ID" value="CAH1793878.1"/>
    <property type="molecule type" value="Genomic_DNA"/>
</dbReference>
<protein>
    <submittedName>
        <fullName evidence="3">Uncharacterized protein</fullName>
    </submittedName>
</protein>
<keyword evidence="2" id="KW-0472">Membrane</keyword>
<name>A0A8J1UPF5_OWEFU</name>
<keyword evidence="4" id="KW-1185">Reference proteome</keyword>
<dbReference type="Proteomes" id="UP000749559">
    <property type="component" value="Unassembled WGS sequence"/>
</dbReference>
<organism evidence="3 4">
    <name type="scientific">Owenia fusiformis</name>
    <name type="common">Polychaete worm</name>
    <dbReference type="NCBI Taxonomy" id="6347"/>
    <lineage>
        <taxon>Eukaryota</taxon>
        <taxon>Metazoa</taxon>
        <taxon>Spiralia</taxon>
        <taxon>Lophotrochozoa</taxon>
        <taxon>Annelida</taxon>
        <taxon>Polychaeta</taxon>
        <taxon>Sedentaria</taxon>
        <taxon>Canalipalpata</taxon>
        <taxon>Sabellida</taxon>
        <taxon>Oweniida</taxon>
        <taxon>Oweniidae</taxon>
        <taxon>Owenia</taxon>
    </lineage>
</organism>
<accession>A0A8J1UPF5</accession>
<dbReference type="AlphaFoldDB" id="A0A8J1UPF5"/>
<dbReference type="CDD" id="cd22823">
    <property type="entry name" value="Gal_Rha_Lectin"/>
    <property type="match status" value="1"/>
</dbReference>
<evidence type="ECO:0000313" key="3">
    <source>
        <dbReference type="EMBL" id="CAH1793878.1"/>
    </source>
</evidence>
<feature type="non-terminal residue" evidence="3">
    <location>
        <position position="250"/>
    </location>
</feature>
<evidence type="ECO:0000313" key="4">
    <source>
        <dbReference type="Proteomes" id="UP000749559"/>
    </source>
</evidence>
<gene>
    <name evidence="3" type="ORF">OFUS_LOCUS18669</name>
</gene>
<evidence type="ECO:0000256" key="2">
    <source>
        <dbReference type="SAM" id="Phobius"/>
    </source>
</evidence>
<feature type="compositionally biased region" description="Low complexity" evidence="1">
    <location>
        <begin position="136"/>
        <end position="165"/>
    </location>
</feature>
<feature type="region of interest" description="Disordered" evidence="1">
    <location>
        <begin position="129"/>
        <end position="183"/>
    </location>
</feature>
<keyword evidence="2" id="KW-1133">Transmembrane helix</keyword>
<dbReference type="OrthoDB" id="330047at2759"/>
<proteinExistence type="predicted"/>
<reference evidence="3" key="1">
    <citation type="submission" date="2022-03" db="EMBL/GenBank/DDBJ databases">
        <authorList>
            <person name="Martin C."/>
        </authorList>
    </citation>
    <scope>NUCLEOTIDE SEQUENCE</scope>
</reference>
<feature type="non-terminal residue" evidence="3">
    <location>
        <position position="1"/>
    </location>
</feature>
<keyword evidence="2" id="KW-0812">Transmembrane</keyword>
<feature type="transmembrane region" description="Helical" evidence="2">
    <location>
        <begin position="215"/>
        <end position="238"/>
    </location>
</feature>
<evidence type="ECO:0000256" key="1">
    <source>
        <dbReference type="SAM" id="MobiDB-lite"/>
    </source>
</evidence>